<accession>X1H7D7</accession>
<sequence>MLIGDSLEAKLFDNSTLQKLKLHDDSNQYKISGVVIDSFAAGYSIYCPLNKLIAEGVANGTNLLMLENVDAAVYDDISEILEEYGYQIISMEKMIEQSLANYNNFTNMFKVLGGVMFAIFSFQVIVYSFLYFLTYRKDFELLYRLGIKKRSIYGSVVTAILLQIIPGIALGSYFGAIIGRYFLVPYAVLSNFAVIIIAVIVGFILIATTASIYASKKGLERVIV</sequence>
<feature type="transmembrane region" description="Helical" evidence="6">
    <location>
        <begin position="186"/>
        <end position="214"/>
    </location>
</feature>
<protein>
    <recommendedName>
        <fullName evidence="7">ABC3 transporter permease C-terminal domain-containing protein</fullName>
    </recommendedName>
</protein>
<evidence type="ECO:0000256" key="1">
    <source>
        <dbReference type="ARBA" id="ARBA00004651"/>
    </source>
</evidence>
<keyword evidence="3 6" id="KW-0812">Transmembrane</keyword>
<dbReference type="GO" id="GO:0005886">
    <property type="term" value="C:plasma membrane"/>
    <property type="evidence" value="ECO:0007669"/>
    <property type="project" value="UniProtKB-SubCell"/>
</dbReference>
<evidence type="ECO:0000256" key="2">
    <source>
        <dbReference type="ARBA" id="ARBA00022475"/>
    </source>
</evidence>
<evidence type="ECO:0000256" key="5">
    <source>
        <dbReference type="ARBA" id="ARBA00023136"/>
    </source>
</evidence>
<feature type="transmembrane region" description="Helical" evidence="6">
    <location>
        <begin position="111"/>
        <end position="132"/>
    </location>
</feature>
<dbReference type="EMBL" id="BARU01016552">
    <property type="protein sequence ID" value="GAH49769.1"/>
    <property type="molecule type" value="Genomic_DNA"/>
</dbReference>
<keyword evidence="2" id="KW-1003">Cell membrane</keyword>
<evidence type="ECO:0000256" key="4">
    <source>
        <dbReference type="ARBA" id="ARBA00022989"/>
    </source>
</evidence>
<evidence type="ECO:0000259" key="7">
    <source>
        <dbReference type="Pfam" id="PF02687"/>
    </source>
</evidence>
<evidence type="ECO:0000256" key="6">
    <source>
        <dbReference type="SAM" id="Phobius"/>
    </source>
</evidence>
<comment type="subcellular location">
    <subcellularLocation>
        <location evidence="1">Cell membrane</location>
        <topology evidence="1">Multi-pass membrane protein</topology>
    </subcellularLocation>
</comment>
<gene>
    <name evidence="8" type="ORF">S03H2_27498</name>
</gene>
<feature type="domain" description="ABC3 transporter permease C-terminal" evidence="7">
    <location>
        <begin position="115"/>
        <end position="217"/>
    </location>
</feature>
<keyword evidence="4 6" id="KW-1133">Transmembrane helix</keyword>
<feature type="transmembrane region" description="Helical" evidence="6">
    <location>
        <begin position="152"/>
        <end position="174"/>
    </location>
</feature>
<evidence type="ECO:0000313" key="8">
    <source>
        <dbReference type="EMBL" id="GAH49769.1"/>
    </source>
</evidence>
<dbReference type="InterPro" id="IPR003838">
    <property type="entry name" value="ABC3_permease_C"/>
</dbReference>
<reference evidence="8" key="1">
    <citation type="journal article" date="2014" name="Front. Microbiol.">
        <title>High frequency of phylogenetically diverse reductive dehalogenase-homologous genes in deep subseafloor sedimentary metagenomes.</title>
        <authorList>
            <person name="Kawai M."/>
            <person name="Futagami T."/>
            <person name="Toyoda A."/>
            <person name="Takaki Y."/>
            <person name="Nishi S."/>
            <person name="Hori S."/>
            <person name="Arai W."/>
            <person name="Tsubouchi T."/>
            <person name="Morono Y."/>
            <person name="Uchiyama I."/>
            <person name="Ito T."/>
            <person name="Fujiyama A."/>
            <person name="Inagaki F."/>
            <person name="Takami H."/>
        </authorList>
    </citation>
    <scope>NUCLEOTIDE SEQUENCE</scope>
    <source>
        <strain evidence="8">Expedition CK06-06</strain>
    </source>
</reference>
<proteinExistence type="predicted"/>
<comment type="caution">
    <text evidence="8">The sequence shown here is derived from an EMBL/GenBank/DDBJ whole genome shotgun (WGS) entry which is preliminary data.</text>
</comment>
<name>X1H7D7_9ZZZZ</name>
<dbReference type="Pfam" id="PF02687">
    <property type="entry name" value="FtsX"/>
    <property type="match status" value="1"/>
</dbReference>
<evidence type="ECO:0000256" key="3">
    <source>
        <dbReference type="ARBA" id="ARBA00022692"/>
    </source>
</evidence>
<keyword evidence="5 6" id="KW-0472">Membrane</keyword>
<organism evidence="8">
    <name type="scientific">marine sediment metagenome</name>
    <dbReference type="NCBI Taxonomy" id="412755"/>
    <lineage>
        <taxon>unclassified sequences</taxon>
        <taxon>metagenomes</taxon>
        <taxon>ecological metagenomes</taxon>
    </lineage>
</organism>
<dbReference type="AlphaFoldDB" id="X1H7D7"/>